<dbReference type="Pfam" id="PF14092">
    <property type="entry name" value="DUF4270"/>
    <property type="match status" value="1"/>
</dbReference>
<evidence type="ECO:0008006" key="4">
    <source>
        <dbReference type="Google" id="ProtNLM"/>
    </source>
</evidence>
<name>A0A2N3HLM3_9FLAO</name>
<organism evidence="2 3">
    <name type="scientific">Confluentibacter flavum</name>
    <dbReference type="NCBI Taxonomy" id="1909700"/>
    <lineage>
        <taxon>Bacteria</taxon>
        <taxon>Pseudomonadati</taxon>
        <taxon>Bacteroidota</taxon>
        <taxon>Flavobacteriia</taxon>
        <taxon>Flavobacteriales</taxon>
        <taxon>Flavobacteriaceae</taxon>
        <taxon>Confluentibacter</taxon>
    </lineage>
</organism>
<dbReference type="OrthoDB" id="1466062at2"/>
<dbReference type="AlphaFoldDB" id="A0A2N3HLM3"/>
<proteinExistence type="predicted"/>
<evidence type="ECO:0000313" key="2">
    <source>
        <dbReference type="EMBL" id="PKQ45855.1"/>
    </source>
</evidence>
<evidence type="ECO:0000313" key="3">
    <source>
        <dbReference type="Proteomes" id="UP000233435"/>
    </source>
</evidence>
<dbReference type="InterPro" id="IPR025366">
    <property type="entry name" value="DUF4270"/>
</dbReference>
<gene>
    <name evidence="2" type="ORF">CSW08_05350</name>
</gene>
<evidence type="ECO:0000256" key="1">
    <source>
        <dbReference type="SAM" id="SignalP"/>
    </source>
</evidence>
<dbReference type="Proteomes" id="UP000233435">
    <property type="component" value="Unassembled WGS sequence"/>
</dbReference>
<dbReference type="PROSITE" id="PS51257">
    <property type="entry name" value="PROKAR_LIPOPROTEIN"/>
    <property type="match status" value="1"/>
</dbReference>
<keyword evidence="1" id="KW-0732">Signal</keyword>
<protein>
    <recommendedName>
        <fullName evidence="4">DUF4270 domain-containing protein</fullName>
    </recommendedName>
</protein>
<comment type="caution">
    <text evidence="2">The sequence shown here is derived from an EMBL/GenBank/DDBJ whole genome shotgun (WGS) entry which is preliminary data.</text>
</comment>
<reference evidence="2 3" key="1">
    <citation type="submission" date="2017-12" db="EMBL/GenBank/DDBJ databases">
        <title>Confluentibacter flavum sp. nov., isolated from the saline lake.</title>
        <authorList>
            <person name="Yu L."/>
        </authorList>
    </citation>
    <scope>NUCLEOTIDE SEQUENCE [LARGE SCALE GENOMIC DNA]</scope>
    <source>
        <strain evidence="2 3">3B</strain>
    </source>
</reference>
<accession>A0A2N3HLM3</accession>
<feature type="chain" id="PRO_5014749084" description="DUF4270 domain-containing protein" evidence="1">
    <location>
        <begin position="26"/>
        <end position="557"/>
    </location>
</feature>
<sequence length="557" mass="62029">MKKIFKALNFTVVILFLLVSFIACDKDFSTVESDVLGEDNMNFSTAKVNLPIIAYNKKLDSLQINNLSSNLLGVFNDPDYGQTTASIITQVSPSGFNPNFGDNTVLDSVVLNIPYFSRAITDSTYTISDSLYGNAPIHLSVFKNNYFLRDFNPNSQTNERQNYFSKANGSINDTDNFAITENTTINFDTNKGELLFEDPNFIPSNETIYLTPADSTAPKTKLAPALRVKLDSLYWVNSIIEKEGQPELSNENNFKNYFRGLYIKAQAISEEGSLVFLNLASTSSNITIYYSKDNPAATGERTQDTYILNIAGNRLNTFINNYTLPLANGNKTLGDEKLYLKGAEGSMAVVDLFGGMVDCDGDGTLDISALDCFKETYRVPDGNGGYKKDNFGNYILKQLINEARLIIYEDEGMAADYHKYDRIYAYDVKNNLPTIDYLFDPTTNNSIPLSSKIISLGQRDPDQLKYKIRLTEHLNSILIRDSTNTKIGLVLSSNVNADYNAGTLFFNKSKILNSNADVKGVPATSIITPRGTILHGTNANVPENKRMKLEIFFTKPK</sequence>
<feature type="signal peptide" evidence="1">
    <location>
        <begin position="1"/>
        <end position="25"/>
    </location>
</feature>
<keyword evidence="3" id="KW-1185">Reference proteome</keyword>
<dbReference type="EMBL" id="PJEO01000016">
    <property type="protein sequence ID" value="PKQ45855.1"/>
    <property type="molecule type" value="Genomic_DNA"/>
</dbReference>
<dbReference type="RefSeq" id="WP_106658882.1">
    <property type="nucleotide sequence ID" value="NZ_PJEO01000016.1"/>
</dbReference>